<proteinExistence type="predicted"/>
<organism evidence="3 4">
    <name type="scientific">Ilex paraguariensis</name>
    <name type="common">yerba mate</name>
    <dbReference type="NCBI Taxonomy" id="185542"/>
    <lineage>
        <taxon>Eukaryota</taxon>
        <taxon>Viridiplantae</taxon>
        <taxon>Streptophyta</taxon>
        <taxon>Embryophyta</taxon>
        <taxon>Tracheophyta</taxon>
        <taxon>Spermatophyta</taxon>
        <taxon>Magnoliopsida</taxon>
        <taxon>eudicotyledons</taxon>
        <taxon>Gunneridae</taxon>
        <taxon>Pentapetalae</taxon>
        <taxon>asterids</taxon>
        <taxon>campanulids</taxon>
        <taxon>Aquifoliales</taxon>
        <taxon>Aquifoliaceae</taxon>
        <taxon>Ilex</taxon>
    </lineage>
</organism>
<feature type="compositionally biased region" description="Basic and acidic residues" evidence="1">
    <location>
        <begin position="113"/>
        <end position="128"/>
    </location>
</feature>
<feature type="compositionally biased region" description="Basic and acidic residues" evidence="1">
    <location>
        <begin position="168"/>
        <end position="193"/>
    </location>
</feature>
<evidence type="ECO:0000313" key="4">
    <source>
        <dbReference type="Proteomes" id="UP001642360"/>
    </source>
</evidence>
<feature type="compositionally biased region" description="Low complexity" evidence="1">
    <location>
        <begin position="1523"/>
        <end position="1542"/>
    </location>
</feature>
<dbReference type="PANTHER" id="PTHR47471">
    <property type="entry name" value="GYF DOMAIN-CONTAINING PROTEIN"/>
    <property type="match status" value="1"/>
</dbReference>
<dbReference type="PANTHER" id="PTHR47471:SF1">
    <property type="entry name" value="PROTEIN ESSENTIAL FOR POTEXVIRUS ACCUMULATION 1"/>
    <property type="match status" value="1"/>
</dbReference>
<feature type="compositionally biased region" description="Polar residues" evidence="1">
    <location>
        <begin position="1202"/>
        <end position="1219"/>
    </location>
</feature>
<feature type="compositionally biased region" description="Polar residues" evidence="1">
    <location>
        <begin position="1305"/>
        <end position="1328"/>
    </location>
</feature>
<reference evidence="3 4" key="1">
    <citation type="submission" date="2024-02" db="EMBL/GenBank/DDBJ databases">
        <authorList>
            <person name="Vignale AGUSTIN F."/>
            <person name="Sosa J E."/>
            <person name="Modenutti C."/>
        </authorList>
    </citation>
    <scope>NUCLEOTIDE SEQUENCE [LARGE SCALE GENOMIC DNA]</scope>
</reference>
<keyword evidence="4" id="KW-1185">Reference proteome</keyword>
<dbReference type="InterPro" id="IPR003169">
    <property type="entry name" value="GYF"/>
</dbReference>
<dbReference type="EMBL" id="CAUOFW020007279">
    <property type="protein sequence ID" value="CAK9178531.1"/>
    <property type="molecule type" value="Genomic_DNA"/>
</dbReference>
<feature type="domain" description="GYF" evidence="2">
    <location>
        <begin position="573"/>
        <end position="624"/>
    </location>
</feature>
<dbReference type="SUPFAM" id="SSF55277">
    <property type="entry name" value="GYF domain"/>
    <property type="match status" value="1"/>
</dbReference>
<feature type="region of interest" description="Disordered" evidence="1">
    <location>
        <begin position="1"/>
        <end position="24"/>
    </location>
</feature>
<sequence>MADKTAFDSRPNQISNGVQGSDNSVLLSPQWLLPKAGENKTGLVMGENHFSLSAGYASRSDVMKSLGTGEDMHDTQKKKDVFRPSMFDMDSGHGDRWRDEERNTNSSIRKGRWREGGGRELGDNRKMDRWTDSSERHFGEARRAPLERWTDSSNRESIFDQRRESKWNTRWGPDDKETESLRETLTDSNKDTDMPLGKELVHLSHRGKDGREGDNHRPWRSNTTYSRGKVEPPHHQTFTPSKQIPTFVQGSGHGENALPTFSLSQGRVSFGGSSVNNTVHSQSLGSFSEVGENGHGEPSPLRYSRTKLLDVYRMTNMESCGKLLDGVVEVSSFTQEESLEPLAFCAPTSEELVILKGIDSGDIVSSGAPQVIKDGSVGRNSTDFVQLRQNKLGSREDFPLAVSDCNDETMEDSKHGYSNYSEGWSSEKQLYSNGRNAKIETMQDHQKFSDYKLNAEAPREEGAYRRNDEVPLNRESSMLGNSSLHAGATRRSTSMGEHNSYDWRDIPNDLRSRTSDIGWSPSNEWEGSLTDLSYNKDGPKWQISDDPVIRRQSSAVLDREPDSRKLLQPSPEELLLYYKDPHGEVQGPFAGIDIIGWFEAGYFGIDLQVRLANTPHDSPFSSLGDVMPHLRAKARPPPGFGAPKHNEITNATSGLNTSIGKLNIGSSGSDVLKNEPRYRQSSTKEAENRFLESLMSANLGSEPFGKFALSEGMQGYLGNNGSIIPPLGTESGDNLYLLANRMTLERQRSLPNPYPYWPGKDAASVPESEIIRDSSMPHPRLSLSIAEHPLCQNTDLMSIIQGFPDRSTSGGNKEVDGWSNFSVQGGLEPLKEKVDIHHGQRLPPQTAYGIQQQRLQPQNQPSLPNLLAQAIDNSSGTLTLEKPLSSGLLQDPQLFSLLQKQYLMQLHSQAPVPSQQLSPLDKLLLLKQQQKQEEEQQLLRQQQQLLSQVLSEHTSHQRFGDPSYGELQAAGLSKENVSIDHPRFQQSHELFQIGSETPGPNMQDERSTVKLSPSVPQYVSHNVSEISSIDLPPQMFGNIIHQKSLGDGLSAQIDETLQKGSLLASAEMDAFLQSQVVDKFQQAQVSQNNLRTVEPVMATTSEASANFSSLEYLGKTVAVPSMGTSENQVLMPEQQVNDLKVPPAKVVVEPQVEQDHCVDEPSVVKEVKTVETPEVRKASEKKSKKQKSSKAQDQEAKGASKMKQSNQSETEGTHLAQTKSEADTAPGDIFYGAAQLETRKTNVDSEGGKGSLSAQVVRDEVGTKSDSGQAGYVSQRGMQVQRAWKPAPGFKPMSLLEIQQEEQRMSQTQMTVSEFSTSLGSMGLSSPWSGVVADSDQGKPESPLNQKSKKSQLHDLLAEETSVKSSEREREALESFSSLPPLPVTSLVSDSIDDNFIEAKDTKRNRKKSAKAKGVGSKVSMPIISAVVSLGSSPNEKGKTSRQVQQEHEELAAVPSSPSLGDFVVWKGELSNPSPAPAWLTDSGKLPKPTSLRDILKEQQKKISSSQHQIPVPSPQKSLPTQSSRGSGPSWSGSSPATAASSNQFISQVASQSKNRVDDDLFWGPLDQPKQQAKQSDFPQLVNQGSWGTKNSPAKGIPGQSLSRQKSVGGRPVECSLSSSPASVHSSLKGKKDALTKHSEAMDFRDWCESECIRLIGTKDTSFLDFCSKQSRSEAEVLLTENLGLFDPDHEFIDKFLSYKDFLPDDVLEIAFQSRNDSKVNGLGSGDVTYDNVDVGGSDQGNATVPDGSTKGGGKKKGKKGKKVSSSVLGFNVVSNRIMMGEIQALED</sequence>
<feature type="compositionally biased region" description="Basic and acidic residues" evidence="1">
    <location>
        <begin position="458"/>
        <end position="472"/>
    </location>
</feature>
<dbReference type="PROSITE" id="PS50829">
    <property type="entry name" value="GYF"/>
    <property type="match status" value="1"/>
</dbReference>
<feature type="region of interest" description="Disordered" evidence="1">
    <location>
        <begin position="1429"/>
        <end position="1459"/>
    </location>
</feature>
<feature type="compositionally biased region" description="Polar residues" evidence="1">
    <location>
        <begin position="10"/>
        <end position="24"/>
    </location>
</feature>
<name>A0ABC8UET8_9AQUA</name>
<protein>
    <recommendedName>
        <fullName evidence="2">GYF domain-containing protein</fullName>
    </recommendedName>
</protein>
<feature type="region of interest" description="Disordered" evidence="1">
    <location>
        <begin position="91"/>
        <end position="128"/>
    </location>
</feature>
<feature type="region of interest" description="Disordered" evidence="1">
    <location>
        <begin position="1735"/>
        <end position="1764"/>
    </location>
</feature>
<accession>A0ABC8UET8</accession>
<feature type="compositionally biased region" description="Polar residues" evidence="1">
    <location>
        <begin position="1543"/>
        <end position="1554"/>
    </location>
</feature>
<evidence type="ECO:0000313" key="3">
    <source>
        <dbReference type="EMBL" id="CAK9178531.1"/>
    </source>
</evidence>
<dbReference type="CDD" id="cd00072">
    <property type="entry name" value="GYF"/>
    <property type="match status" value="1"/>
</dbReference>
<feature type="region of interest" description="Disordered" evidence="1">
    <location>
        <begin position="1301"/>
        <end position="1417"/>
    </location>
</feature>
<feature type="region of interest" description="Disordered" evidence="1">
    <location>
        <begin position="1260"/>
        <end position="1279"/>
    </location>
</feature>
<feature type="compositionally biased region" description="Basic and acidic residues" evidence="1">
    <location>
        <begin position="1172"/>
        <end position="1181"/>
    </location>
</feature>
<feature type="compositionally biased region" description="Polar residues" evidence="1">
    <location>
        <begin position="1569"/>
        <end position="1592"/>
    </location>
</feature>
<feature type="region of interest" description="Disordered" evidence="1">
    <location>
        <begin position="1172"/>
        <end position="1226"/>
    </location>
</feature>
<dbReference type="Proteomes" id="UP001642360">
    <property type="component" value="Unassembled WGS sequence"/>
</dbReference>
<feature type="compositionally biased region" description="Basic and acidic residues" evidence="1">
    <location>
        <begin position="1352"/>
        <end position="1373"/>
    </location>
</feature>
<feature type="region of interest" description="Disordered" evidence="1">
    <location>
        <begin position="1474"/>
        <end position="1632"/>
    </location>
</feature>
<feature type="compositionally biased region" description="Basic and acidic residues" evidence="1">
    <location>
        <begin position="199"/>
        <end position="217"/>
    </location>
</feature>
<feature type="region of interest" description="Disordered" evidence="1">
    <location>
        <begin position="168"/>
        <end position="241"/>
    </location>
</feature>
<dbReference type="InterPro" id="IPR035445">
    <property type="entry name" value="GYF-like_dom_sf"/>
</dbReference>
<feature type="region of interest" description="Disordered" evidence="1">
    <location>
        <begin position="458"/>
        <end position="507"/>
    </location>
</feature>
<evidence type="ECO:0000256" key="1">
    <source>
        <dbReference type="SAM" id="MobiDB-lite"/>
    </source>
</evidence>
<feature type="compositionally biased region" description="Polar residues" evidence="1">
    <location>
        <begin position="474"/>
        <end position="497"/>
    </location>
</feature>
<comment type="caution">
    <text evidence="3">The sequence shown here is derived from an EMBL/GenBank/DDBJ whole genome shotgun (WGS) entry which is preliminary data.</text>
</comment>
<dbReference type="Pfam" id="PF02213">
    <property type="entry name" value="GYF"/>
    <property type="match status" value="1"/>
</dbReference>
<gene>
    <name evidence="3" type="ORF">ILEXP_LOCUS48444</name>
</gene>
<dbReference type="SMART" id="SM00444">
    <property type="entry name" value="GYF"/>
    <property type="match status" value="1"/>
</dbReference>
<dbReference type="Gene3D" id="3.30.1490.40">
    <property type="match status" value="1"/>
</dbReference>
<evidence type="ECO:0000259" key="2">
    <source>
        <dbReference type="PROSITE" id="PS50829"/>
    </source>
</evidence>
<feature type="compositionally biased region" description="Basic residues" evidence="1">
    <location>
        <begin position="1753"/>
        <end position="1763"/>
    </location>
</feature>
<feature type="compositionally biased region" description="Basic and acidic residues" evidence="1">
    <location>
        <begin position="91"/>
        <end position="103"/>
    </location>
</feature>
<feature type="compositionally biased region" description="Low complexity" evidence="1">
    <location>
        <begin position="1616"/>
        <end position="1627"/>
    </location>
</feature>